<feature type="compositionally biased region" description="Polar residues" evidence="17">
    <location>
        <begin position="61"/>
        <end position="91"/>
    </location>
</feature>
<dbReference type="Pfam" id="PF25471">
    <property type="entry name" value="TM_PetC"/>
    <property type="match status" value="1"/>
</dbReference>
<organism evidence="20 21">
    <name type="scientific">Prorocentrum cordatum</name>
    <dbReference type="NCBI Taxonomy" id="2364126"/>
    <lineage>
        <taxon>Eukaryota</taxon>
        <taxon>Sar</taxon>
        <taxon>Alveolata</taxon>
        <taxon>Dinophyceae</taxon>
        <taxon>Prorocentrales</taxon>
        <taxon>Prorocentraceae</taxon>
        <taxon>Prorocentrum</taxon>
    </lineage>
</organism>
<feature type="region of interest" description="Disordered" evidence="17">
    <location>
        <begin position="780"/>
        <end position="799"/>
    </location>
</feature>
<comment type="caution">
    <text evidence="20">The sequence shown here is derived from an EMBL/GenBank/DDBJ whole genome shotgun (WGS) entry which is preliminary data.</text>
</comment>
<accession>A0ABN9W3R8</accession>
<keyword evidence="7" id="KW-0479">Metal-binding</keyword>
<reference evidence="20" key="1">
    <citation type="submission" date="2023-10" db="EMBL/GenBank/DDBJ databases">
        <authorList>
            <person name="Chen Y."/>
            <person name="Shah S."/>
            <person name="Dougan E. K."/>
            <person name="Thang M."/>
            <person name="Chan C."/>
        </authorList>
    </citation>
    <scope>NUCLEOTIDE SEQUENCE [LARGE SCALE GENOMIC DNA]</scope>
</reference>
<feature type="region of interest" description="Disordered" evidence="17">
    <location>
        <begin position="56"/>
        <end position="110"/>
    </location>
</feature>
<evidence type="ECO:0000256" key="11">
    <source>
        <dbReference type="ARBA" id="ARBA00023004"/>
    </source>
</evidence>
<evidence type="ECO:0000256" key="3">
    <source>
        <dbReference type="ARBA" id="ARBA00012952"/>
    </source>
</evidence>
<evidence type="ECO:0000256" key="10">
    <source>
        <dbReference type="ARBA" id="ARBA00022989"/>
    </source>
</evidence>
<dbReference type="InterPro" id="IPR014349">
    <property type="entry name" value="Rieske_Fe-S_prot"/>
</dbReference>
<comment type="cofactor">
    <cofactor evidence="15">
        <name>[2Fe-2S] cluster</name>
        <dbReference type="ChEBI" id="CHEBI:190135"/>
    </cofactor>
</comment>
<dbReference type="Proteomes" id="UP001189429">
    <property type="component" value="Unassembled WGS sequence"/>
</dbReference>
<dbReference type="PRINTS" id="PR00162">
    <property type="entry name" value="RIESKE"/>
</dbReference>
<evidence type="ECO:0000313" key="21">
    <source>
        <dbReference type="Proteomes" id="UP001189429"/>
    </source>
</evidence>
<keyword evidence="11" id="KW-0408">Iron</keyword>
<feature type="region of interest" description="Disordered" evidence="17">
    <location>
        <begin position="1929"/>
        <end position="1953"/>
    </location>
</feature>
<dbReference type="SUPFAM" id="SSF50022">
    <property type="entry name" value="ISP domain"/>
    <property type="match status" value="1"/>
</dbReference>
<feature type="compositionally biased region" description="Basic and acidic residues" evidence="17">
    <location>
        <begin position="1266"/>
        <end position="1277"/>
    </location>
</feature>
<evidence type="ECO:0000256" key="9">
    <source>
        <dbReference type="ARBA" id="ARBA00022982"/>
    </source>
</evidence>
<feature type="region of interest" description="Disordered" evidence="17">
    <location>
        <begin position="1257"/>
        <end position="1299"/>
    </location>
</feature>
<evidence type="ECO:0000256" key="12">
    <source>
        <dbReference type="ARBA" id="ARBA00023014"/>
    </source>
</evidence>
<evidence type="ECO:0000256" key="14">
    <source>
        <dbReference type="ARBA" id="ARBA00023157"/>
    </source>
</evidence>
<feature type="region of interest" description="Disordered" evidence="17">
    <location>
        <begin position="1209"/>
        <end position="1242"/>
    </location>
</feature>
<feature type="compositionally biased region" description="Basic and acidic residues" evidence="17">
    <location>
        <begin position="1209"/>
        <end position="1221"/>
    </location>
</feature>
<gene>
    <name evidence="20" type="ORF">PCOR1329_LOCUS63787</name>
</gene>
<evidence type="ECO:0000256" key="17">
    <source>
        <dbReference type="SAM" id="MobiDB-lite"/>
    </source>
</evidence>
<keyword evidence="14" id="KW-1015">Disulfide bond</keyword>
<dbReference type="NCBIfam" id="NF010001">
    <property type="entry name" value="PRK13474.1"/>
    <property type="match status" value="1"/>
</dbReference>
<feature type="domain" description="Rieske" evidence="19">
    <location>
        <begin position="3214"/>
        <end position="3306"/>
    </location>
</feature>
<dbReference type="Gene3D" id="1.20.5.700">
    <property type="entry name" value="Single helix bin"/>
    <property type="match status" value="1"/>
</dbReference>
<comment type="catalytic activity">
    <reaction evidence="16">
        <text>2 oxidized [plastocyanin] + a plastoquinol + 2 H(+)(in) = 2 reduced [plastocyanin] + a plastoquinone + 4 H(+)(out)</text>
        <dbReference type="Rhea" id="RHEA:22148"/>
        <dbReference type="Rhea" id="RHEA-COMP:9561"/>
        <dbReference type="Rhea" id="RHEA-COMP:9562"/>
        <dbReference type="Rhea" id="RHEA-COMP:10039"/>
        <dbReference type="Rhea" id="RHEA-COMP:10040"/>
        <dbReference type="ChEBI" id="CHEBI:15378"/>
        <dbReference type="ChEBI" id="CHEBI:17757"/>
        <dbReference type="ChEBI" id="CHEBI:29036"/>
        <dbReference type="ChEBI" id="CHEBI:49552"/>
        <dbReference type="ChEBI" id="CHEBI:62192"/>
        <dbReference type="EC" id="7.1.1.6"/>
    </reaction>
</comment>
<proteinExistence type="inferred from homology"/>
<keyword evidence="4" id="KW-0813">Transport</keyword>
<sequence>MPLPVAMALVPALAGLLAHGRPRALLPPALVLAPAGALEFWDDFWDYVHDRRRKAARHANASRTNGKQKANLSMANESSCGANSSNVTNGSAGPPDDAGPTDITGDGDGYDEHGDDEFPGVFILGYRFVASFFVVVEAPLDEGGFFSDPVRRAGRFLFGPSWDTFILGGRIAFGVVLVLLCLTMCVWLMELIQRACVPLRAVAGFLRGVCCRKGQRTIPVTTADQINRDPQQVQLYGPGLEKEPPTNFYRDLKTALRAGNPRHVVFSVDGQVARVPPKWSDARTNAHGLIIDYDTVYGATSRRLRKDLERAATKRLHLCRKVGPCQECEPLKAHLQSYAVVAADAVVDLDDLAEHTPLGWCCVRTSRGIRGIPGCAWGLVRGAGGLCCLPCCCCPRRRRKPTTPAEEGPKPRDESDTEDEGIPCMAHRVGWRHAETGRVTLLAPRVQCGDKALEENTTLLTDDARVSPLTAGTQQEQAPLCAHHAALYQGMRRAQGCAKAKCNSLGYARRDGIMLCRPHYDESQQEKRREAQALQEARDAALSTTLAHAGPQGTPPQPPPLQHEGAAPGPPSPRPPQPPHGEAPRGGGGQSNPRLSIADLVSRLDGADGAPTSAAPSPPSGMECLREYLRDRELHPEEGDAGAQERLLNRYDWDQTQDVLKVLLRGAEEYERDGGRGLRTLEGEWRSQLRRLRDGYQEEVRPTLAPLAPQAPPGLTASIAHPFGGGAPTWGVGPAPATSPAAPRPLLPPGAPAASAPLPSLVGRGRTDLYHNLVGPILADGTRHAPPGERRAGVGGEIGPTGDSEMAAALKDIGLGIESLVKHNSESKSSKGTPQGLGREETALVFLARACNRFNVQVCPSYTGTSLYQAIKEAFVTSKGELSGLGWPTCVTSRLALGLAGLYFGARDQHSLLPHYLSVADFPKHSQEEHDNHVVPQDDRLEARPRAPATLAQWVKQAQNHARCFALIYGWEHYQERADAIEKLEKLAEEDSDVFPRERIYGWFEELNWRWREDLKDVYRQLLRISGKEWLRKEQLEFMALTPDSDGNPLLRMPTCFKLDLEDAWFRKTILPHLERQHSRTLWRLTHKALKAPGDARGAGAEPGAEGSPRRAYPAGKRLPPREAAESVTHAPIDEVAKKPYCWGAATHCGCQRTAAECGHSHRPFKGTLQQQHWTVQAQLIRRGGLKGDKPIPPTEVDGRIKQLREAAHEEAAQKVREGVARRGQAGRGAGDASGAPPRSIRWAPPEELVSFAPAAAENELTETLRGPDYDWERDVDPPGPDTARAVEDTTAESPEDVGRRREQIAKIASLPEVGPLEQCSHHLQSYVKGRLLHSSLRGEDITVEGVLDELVRGGPAALAEEAGDYLDQLRRAGGAHLGPGSGYAEVLQPTWPADGGCGIGKLLVAGLALETADYRDSIHVSPGLREALQLGDQELEERQCMVIHIAAGLLDIEATRGDAQAPDAAWPPPTTDTLALAADLREELWAGASEATRALGETPEKLDRAEREVRGYIHDVLHPHHNKDYRSLCAFPLEPLSNVILNFIRVDSLGRVNFESVSGAAASPESPNCWLLIHRRHMRLIKLGPDIDRATLLADFAQHASTWGGSPPTDYAAMGWEVLLDQAKEWAPEAFTPQPRTCLCCKYIKNRQGDGARVAGDVAPLEPLNDDYTFLTIAGWGSRRVGDSGEARALIRRFALAYVAYAKAQPTGTVDAWRGAAARGEALVELAGSVEEGARALFKARSDLGLDNLKGIFDSDLDRHLAPDALLHLRDQAGHGVAARDTGIKVREECKPHQSAADVLDQCYEGSWKDVHAARVLVLPRRRRDLLQGARSSPQGAVPKQNPDRTLSLEKRLIHDQRRANETTDKTWHPPAAQPFHRQLARLIVWWSVKLPRIPILLSKLDVKGAFKLLWVDPQDVGTFATDLPWHPEACSAPRGPEEAPAPQTTDPDTQLDQQVQLCLDRGLAEGLTLISLVLTFGWAGSPGEWTPWGDSVAAVHSQHAPGNSAWEGPFKFQSYILMDDLVLVEPALGMRPWTSRSLAEKTIEKLLGPAAVNQDKKHQEGYFSTDKIVWGLEYRTDEMQVAIPEPRLLKGAYLLSDTCYDSGYKGARLRDMQVLRGTGTSWMAAMPALATELRAVDAFLTPQADGILRPKVEPGAEEAAWQDLWDTCELLRLLLARPEVWGERFTVSMYTLLDVRERLALPGEAAKVVWVTTDATTSVAFGADWTEKIYLRQDLKDYKGMLGEALGDSDDSTVEIALGEAMAYIVLAGILHYLECKYNFMTIGHFFRTYHNVTADFGSRASQEEVKHRMDELGLSSVDAAHEWADLVANGVRRRVLRLLGGDAEDGRIALQLREARLKRRFREVPLATAPGRALEWGLGAGFFSKIWTGLGGTAHAAPIGEAARQAARLGAQRIALDAPRQLPLGEAARSLQEQGFAVSTEDLLATEVGELVARRRALLLGTRHVGDEQQAWTFDTLDLRRSIAPAVGPVLQPPSALPPDAWLLHARFEADPRMRRAEDRLLPVGVGHLWSDKGREVVYSTGGPLPTIQADWTTHPPPLIRDFKGPGHGVRRVTLEESWLAVGGTLEDFPTPQDDATAAHVTRLIAGDTGARLAGAIALWAGGALDWEASAGACFDLDAQAKERGMREWLARWRQGLLPGRPPPAPLPHAAPGLPPAHPGEPGRHAGGSTPGEGADRRPPTRCAIFRPADGGIDARAAALAAGLVWQDMGGTQDEHDAARAAGASTLPEIARPPRKQKMPQLGLVSISAPEHLVDLAPDVPVFAEVQEWVHTKLASGLAHSTRIARQRGIPPLFEGDSKRQVTEDEEELLRFIGYLGWLGKGNGTILSALFALQGGHVRAGGGDPLVGKKRIKVLIDSLQKGGPKEERKLGVTPRMMIWLKKELSPTPPCQGERATRGPDFDSVVLWGALCTGFFYLCRAKEIVDSGGVDEQMCLRGVDVAFHDKEGGAAAPGVGSAAKALITFRKTKTDQRAFGACRTHHRAEAEVCPVEALELLRLHAPERFQEGSEGRRPLFRWASGRMVKREQLQAVKRWGRWSSNAFHGYLYDSEEQSRGVAAAMARDVATLHAACARRVGHLARARHGRGRAQSGQSEAAQTEVELAPGPSGRYAAARAQSAVALQSGSGEYTGFVPDMQRRVLMNLIVVAVCAVPALVVLGGYAFYFFPKLGGGGGGASAVGDINGAAVPLKKWVAGHKDNDRELVQGLKGDAYYLISTPDGIKDFAINATCTHLGCVVPWVRSANKFCCPCHGSQYDENGKVVRGPAPLSLALAHTSVLDSGDIAVSPWPEQDFRTGLDPWWS</sequence>
<dbReference type="InterPro" id="IPR057415">
    <property type="entry name" value="TM_PetC"/>
</dbReference>
<evidence type="ECO:0000256" key="18">
    <source>
        <dbReference type="SAM" id="Phobius"/>
    </source>
</evidence>
<keyword evidence="8" id="KW-1278">Translocase</keyword>
<dbReference type="PROSITE" id="PS51296">
    <property type="entry name" value="RIESKE"/>
    <property type="match status" value="1"/>
</dbReference>
<feature type="compositionally biased region" description="Low complexity" evidence="17">
    <location>
        <begin position="1942"/>
        <end position="1953"/>
    </location>
</feature>
<keyword evidence="5 18" id="KW-0812">Transmembrane</keyword>
<dbReference type="InterPro" id="IPR036922">
    <property type="entry name" value="Rieske_2Fe-2S_sf"/>
</dbReference>
<comment type="subcellular location">
    <subcellularLocation>
        <location evidence="1">Membrane</location>
        <topology evidence="1">Single-pass membrane protein</topology>
    </subcellularLocation>
</comment>
<dbReference type="PANTHER" id="PTHR10134">
    <property type="entry name" value="CYTOCHROME B-C1 COMPLEX SUBUNIT RIESKE, MITOCHONDRIAL"/>
    <property type="match status" value="1"/>
</dbReference>
<keyword evidence="6" id="KW-0001">2Fe-2S</keyword>
<feature type="compositionally biased region" description="Basic and acidic residues" evidence="17">
    <location>
        <begin position="781"/>
        <end position="792"/>
    </location>
</feature>
<name>A0ABN9W3R8_9DINO</name>
<dbReference type="Gene3D" id="2.102.10.10">
    <property type="entry name" value="Rieske [2Fe-2S] iron-sulphur domain"/>
    <property type="match status" value="1"/>
</dbReference>
<feature type="compositionally biased region" description="Pro residues" evidence="17">
    <location>
        <begin position="568"/>
        <end position="581"/>
    </location>
</feature>
<feature type="transmembrane region" description="Helical" evidence="18">
    <location>
        <begin position="3162"/>
        <end position="3188"/>
    </location>
</feature>
<evidence type="ECO:0000256" key="13">
    <source>
        <dbReference type="ARBA" id="ARBA00023136"/>
    </source>
</evidence>
<keyword evidence="21" id="KW-1185">Reference proteome</keyword>
<protein>
    <recommendedName>
        <fullName evidence="3">plastoquinol--plastocyanin reductase</fullName>
        <ecNumber evidence="3">7.1.1.6</ecNumber>
    </recommendedName>
</protein>
<feature type="region of interest" description="Disordered" evidence="17">
    <location>
        <begin position="1093"/>
        <end position="1128"/>
    </location>
</feature>
<evidence type="ECO:0000256" key="8">
    <source>
        <dbReference type="ARBA" id="ARBA00022967"/>
    </source>
</evidence>
<feature type="compositionally biased region" description="Pro residues" evidence="17">
    <location>
        <begin position="2663"/>
        <end position="2682"/>
    </location>
</feature>
<evidence type="ECO:0000313" key="20">
    <source>
        <dbReference type="EMBL" id="CAK0880729.1"/>
    </source>
</evidence>
<keyword evidence="9" id="KW-0249">Electron transport</keyword>
<evidence type="ECO:0000256" key="7">
    <source>
        <dbReference type="ARBA" id="ARBA00022723"/>
    </source>
</evidence>
<feature type="region of interest" description="Disordered" evidence="17">
    <location>
        <begin position="399"/>
        <end position="420"/>
    </location>
</feature>
<evidence type="ECO:0000256" key="6">
    <source>
        <dbReference type="ARBA" id="ARBA00022714"/>
    </source>
</evidence>
<comment type="similarity">
    <text evidence="2">Belongs to the Rieske iron-sulfur protein family.</text>
</comment>
<feature type="region of interest" description="Disordered" evidence="17">
    <location>
        <begin position="2660"/>
        <end position="2703"/>
    </location>
</feature>
<evidence type="ECO:0000259" key="19">
    <source>
        <dbReference type="PROSITE" id="PS51296"/>
    </source>
</evidence>
<dbReference type="Pfam" id="PF00355">
    <property type="entry name" value="Rieske"/>
    <property type="match status" value="1"/>
</dbReference>
<dbReference type="EMBL" id="CAUYUJ010018111">
    <property type="protein sequence ID" value="CAK0880729.1"/>
    <property type="molecule type" value="Genomic_DNA"/>
</dbReference>
<dbReference type="InterPro" id="IPR017941">
    <property type="entry name" value="Rieske_2Fe-2S"/>
</dbReference>
<evidence type="ECO:0000256" key="1">
    <source>
        <dbReference type="ARBA" id="ARBA00004167"/>
    </source>
</evidence>
<feature type="compositionally biased region" description="Low complexity" evidence="17">
    <location>
        <begin position="1093"/>
        <end position="1107"/>
    </location>
</feature>
<keyword evidence="13 18" id="KW-0472">Membrane</keyword>
<evidence type="ECO:0000256" key="16">
    <source>
        <dbReference type="ARBA" id="ARBA00047828"/>
    </source>
</evidence>
<feature type="region of interest" description="Disordered" evidence="17">
    <location>
        <begin position="547"/>
        <end position="594"/>
    </location>
</feature>
<evidence type="ECO:0000256" key="4">
    <source>
        <dbReference type="ARBA" id="ARBA00022448"/>
    </source>
</evidence>
<evidence type="ECO:0000256" key="2">
    <source>
        <dbReference type="ARBA" id="ARBA00010651"/>
    </source>
</evidence>
<evidence type="ECO:0000256" key="15">
    <source>
        <dbReference type="ARBA" id="ARBA00034078"/>
    </source>
</evidence>
<dbReference type="InterPro" id="IPR005805">
    <property type="entry name" value="Rieske_Fe-S_prot_C"/>
</dbReference>
<keyword evidence="12" id="KW-0411">Iron-sulfur</keyword>
<evidence type="ECO:0000256" key="5">
    <source>
        <dbReference type="ARBA" id="ARBA00022692"/>
    </source>
</evidence>
<dbReference type="EC" id="7.1.1.6" evidence="3"/>
<keyword evidence="10 18" id="KW-1133">Transmembrane helix</keyword>